<feature type="transmembrane region" description="Helical" evidence="1">
    <location>
        <begin position="7"/>
        <end position="30"/>
    </location>
</feature>
<geneLocation type="mitochondrion" evidence="2"/>
<evidence type="ECO:0000313" key="2">
    <source>
        <dbReference type="EMBL" id="QHH25552.1"/>
    </source>
</evidence>
<name>A0A6B9RCN3_9ARAC</name>
<sequence>MKILFLGIMFLLGAQPILLMGLLIMLVFIYSFNIYMVAGNFWFSYIFMLVMLSGVLVLFSYMLSLIPNMELEFGSMYLVLVFLFMGYLINNNYYVHSDYSDLSIFMWMPMMNMMTFFFFFLFGMMIVVVWLSMMDMGSIRE</sequence>
<reference evidence="2" key="1">
    <citation type="journal article" date="2019" name="Mitochondrial DNA Part B Resour">
        <title>Characterization of the complete mitochondrial genome and phylogenetic analysis of Leucauge celebesiana (Araneae: Tetragnathidae).</title>
        <authorList>
            <person name="Yan X."/>
            <person name="Xu K.-K."/>
            <person name="Yang D.-X."/>
            <person name="Li C."/>
            <person name="Yang W.-J."/>
        </authorList>
    </citation>
    <scope>NUCLEOTIDE SEQUENCE</scope>
</reference>
<dbReference type="EMBL" id="MN296353">
    <property type="protein sequence ID" value="QHH25552.1"/>
    <property type="molecule type" value="Genomic_DNA"/>
</dbReference>
<evidence type="ECO:0000256" key="1">
    <source>
        <dbReference type="SAM" id="Phobius"/>
    </source>
</evidence>
<dbReference type="AlphaFoldDB" id="A0A6B9RCN3"/>
<keyword evidence="1" id="KW-0812">Transmembrane</keyword>
<organism evidence="2">
    <name type="scientific">Leucauge celebesiana</name>
    <dbReference type="NCBI Taxonomy" id="1112430"/>
    <lineage>
        <taxon>Eukaryota</taxon>
        <taxon>Metazoa</taxon>
        <taxon>Ecdysozoa</taxon>
        <taxon>Arthropoda</taxon>
        <taxon>Chelicerata</taxon>
        <taxon>Arachnida</taxon>
        <taxon>Araneae</taxon>
        <taxon>Araneomorphae</taxon>
        <taxon>Entelegynae</taxon>
        <taxon>Araneoidea</taxon>
        <taxon>Tetragnathidae</taxon>
        <taxon>Leucauge</taxon>
    </lineage>
</organism>
<feature type="transmembrane region" description="Helical" evidence="1">
    <location>
        <begin position="114"/>
        <end position="133"/>
    </location>
</feature>
<keyword evidence="1" id="KW-1133">Transmembrane helix</keyword>
<feature type="transmembrane region" description="Helical" evidence="1">
    <location>
        <begin position="75"/>
        <end position="94"/>
    </location>
</feature>
<feature type="transmembrane region" description="Helical" evidence="1">
    <location>
        <begin position="42"/>
        <end position="63"/>
    </location>
</feature>
<gene>
    <name evidence="2" type="primary">ND6</name>
</gene>
<proteinExistence type="predicted"/>
<accession>A0A6B9RCN3</accession>
<keyword evidence="1" id="KW-0472">Membrane</keyword>
<keyword evidence="2" id="KW-0496">Mitochondrion</keyword>
<protein>
    <submittedName>
        <fullName evidence="2">NADH dehydrogenase subunit 6</fullName>
    </submittedName>
</protein>